<feature type="active site" description="Nucleophile" evidence="4">
    <location>
        <position position="337"/>
    </location>
</feature>
<reference evidence="7" key="1">
    <citation type="submission" date="2020-08" db="EMBL/GenBank/DDBJ databases">
        <authorList>
            <person name="Cejkova D."/>
            <person name="Kubasova T."/>
            <person name="Jahodarova E."/>
            <person name="Rychlik I."/>
        </authorList>
    </citation>
    <scope>NUCLEOTIDE SEQUENCE</scope>
    <source>
        <strain evidence="7">An582</strain>
    </source>
</reference>
<dbReference type="Pfam" id="PF01656">
    <property type="entry name" value="CbiA"/>
    <property type="match status" value="1"/>
</dbReference>
<evidence type="ECO:0000256" key="2">
    <source>
        <dbReference type="ARBA" id="ARBA00022573"/>
    </source>
</evidence>
<dbReference type="EMBL" id="JACJKS010000015">
    <property type="protein sequence ID" value="MBM6949004.1"/>
    <property type="molecule type" value="Genomic_DNA"/>
</dbReference>
<dbReference type="GO" id="GO:0015420">
    <property type="term" value="F:ABC-type vitamin B12 transporter activity"/>
    <property type="evidence" value="ECO:0007669"/>
    <property type="project" value="UniProtKB-UniRule"/>
</dbReference>
<organism evidence="7 8">
    <name type="scientific">Mordavella massiliensis</name>
    <dbReference type="NCBI Taxonomy" id="1871024"/>
    <lineage>
        <taxon>Bacteria</taxon>
        <taxon>Bacillati</taxon>
        <taxon>Bacillota</taxon>
        <taxon>Clostridia</taxon>
        <taxon>Eubacteriales</taxon>
        <taxon>Clostridiaceae</taxon>
        <taxon>Mordavella</taxon>
    </lineage>
</organism>
<dbReference type="NCBIfam" id="TIGR00313">
    <property type="entry name" value="cobQ"/>
    <property type="match status" value="1"/>
</dbReference>
<dbReference type="Proteomes" id="UP000705508">
    <property type="component" value="Unassembled WGS sequence"/>
</dbReference>
<dbReference type="PANTHER" id="PTHR21343">
    <property type="entry name" value="DETHIOBIOTIN SYNTHETASE"/>
    <property type="match status" value="1"/>
</dbReference>
<dbReference type="PROSITE" id="PS51274">
    <property type="entry name" value="GATASE_COBBQ"/>
    <property type="match status" value="1"/>
</dbReference>
<sequence length="511" mass="55380">MAKVIMIQGTMSGAGKSLLAAGLCRIFREDGLRTAPFKSQNMALNSYITKDGLEMGRAQAVQAEAAGIEPSVSMNPILLKPTTDTGSQVIVNGKAVGSMSARDYYARKQELVPVILEAYRNLEERYDVIVVEGAGSPAEINLKENDIVNMGLARMLHAPVLLAGDIDRGGVFAQLYGTAALLEPEERDRIRGFIINKFRGDRTILDPGIAMLRERIPIPVVGVVPMLDVDIEEEDSLSSRLEGKGKGASAPAPEGRIDVAVIRLPRLSNYTDLAPLEAEGHAAVRYVSGVRELGTPDLILLPGSKNTMEDLRWLRMSGLEAAILKLAAKGTLIFGICGGYQMLGEEIEDPYGMEAGGSMRGMGLLPVRTVFGRSKVTTRSAGNLSALTGDWEPLSGAAYEGYEIHMGETCILEEGAAQAQIFAGGPERVLGLCRKNVAGTYIHGLFDKGDVAERFLCLLAARKGILLEEGGGLDFQAYKESQYSLLARKMRRALDMERIYRILEESERSRV</sequence>
<dbReference type="Pfam" id="PF07685">
    <property type="entry name" value="GATase_3"/>
    <property type="match status" value="1"/>
</dbReference>
<dbReference type="HAMAP" id="MF_00028">
    <property type="entry name" value="CobQ"/>
    <property type="match status" value="1"/>
</dbReference>
<dbReference type="GO" id="GO:0003824">
    <property type="term" value="F:catalytic activity"/>
    <property type="evidence" value="ECO:0007669"/>
    <property type="project" value="InterPro"/>
</dbReference>
<evidence type="ECO:0000256" key="4">
    <source>
        <dbReference type="HAMAP-Rule" id="MF_00028"/>
    </source>
</evidence>
<dbReference type="SUPFAM" id="SSF52540">
    <property type="entry name" value="P-loop containing nucleoside triphosphate hydrolases"/>
    <property type="match status" value="1"/>
</dbReference>
<evidence type="ECO:0000313" key="7">
    <source>
        <dbReference type="EMBL" id="MBM6949004.1"/>
    </source>
</evidence>
<dbReference type="InterPro" id="IPR029062">
    <property type="entry name" value="Class_I_gatase-like"/>
</dbReference>
<evidence type="ECO:0000313" key="8">
    <source>
        <dbReference type="Proteomes" id="UP000705508"/>
    </source>
</evidence>
<evidence type="ECO:0000256" key="3">
    <source>
        <dbReference type="ARBA" id="ARBA00022962"/>
    </source>
</evidence>
<dbReference type="InterPro" id="IPR002586">
    <property type="entry name" value="CobQ/CobB/MinD/ParA_Nub-bd_dom"/>
</dbReference>
<dbReference type="InterPro" id="IPR011698">
    <property type="entry name" value="GATase_3"/>
</dbReference>
<accession>A0A938XBZ8</accession>
<dbReference type="Gene3D" id="3.40.50.880">
    <property type="match status" value="1"/>
</dbReference>
<dbReference type="InterPro" id="IPR033949">
    <property type="entry name" value="CobQ_GATase1"/>
</dbReference>
<dbReference type="InterPro" id="IPR047045">
    <property type="entry name" value="CobQ_N"/>
</dbReference>
<comment type="pathway">
    <text evidence="1 4">Cofactor biosynthesis; adenosylcobalamin biosynthesis.</text>
</comment>
<dbReference type="NCBIfam" id="NF001989">
    <property type="entry name" value="PRK00784.1"/>
    <property type="match status" value="1"/>
</dbReference>
<keyword evidence="3 4" id="KW-0315">Glutamine amidotransferase</keyword>
<reference evidence="7" key="2">
    <citation type="journal article" date="2021" name="Sci. Rep.">
        <title>The distribution of antibiotic resistance genes in chicken gut microbiota commensals.</title>
        <authorList>
            <person name="Juricova H."/>
            <person name="Matiasovicova J."/>
            <person name="Kubasova T."/>
            <person name="Cejkova D."/>
            <person name="Rychlik I."/>
        </authorList>
    </citation>
    <scope>NUCLEOTIDE SEQUENCE</scope>
    <source>
        <strain evidence="7">An582</strain>
    </source>
</reference>
<gene>
    <name evidence="4" type="primary">cobQ</name>
    <name evidence="7" type="ORF">H6A20_10110</name>
</gene>
<dbReference type="CDD" id="cd05389">
    <property type="entry name" value="CobQ_N"/>
    <property type="match status" value="1"/>
</dbReference>
<protein>
    <recommendedName>
        <fullName evidence="4">Cobyric acid synthase</fullName>
    </recommendedName>
</protein>
<feature type="domain" description="CobQ/CobB/MinD/ParA nucleotide binding" evidence="5">
    <location>
        <begin position="5"/>
        <end position="228"/>
    </location>
</feature>
<proteinExistence type="inferred from homology"/>
<dbReference type="GO" id="GO:0009236">
    <property type="term" value="P:cobalamin biosynthetic process"/>
    <property type="evidence" value="ECO:0007669"/>
    <property type="project" value="UniProtKB-UniRule"/>
</dbReference>
<name>A0A938XBZ8_9CLOT</name>
<evidence type="ECO:0000256" key="1">
    <source>
        <dbReference type="ARBA" id="ARBA00004953"/>
    </source>
</evidence>
<dbReference type="AlphaFoldDB" id="A0A938XBZ8"/>
<keyword evidence="2 4" id="KW-0169">Cobalamin biosynthesis</keyword>
<dbReference type="CDD" id="cd01750">
    <property type="entry name" value="GATase1_CobQ"/>
    <property type="match status" value="1"/>
</dbReference>
<comment type="similarity">
    <text evidence="4">Belongs to the CobB/CobQ family. CobQ subfamily.</text>
</comment>
<feature type="active site" evidence="4">
    <location>
        <position position="443"/>
    </location>
</feature>
<dbReference type="InterPro" id="IPR027417">
    <property type="entry name" value="P-loop_NTPase"/>
</dbReference>
<dbReference type="InterPro" id="IPR004459">
    <property type="entry name" value="CobQ_synth"/>
</dbReference>
<dbReference type="Gene3D" id="3.40.50.300">
    <property type="entry name" value="P-loop containing nucleotide triphosphate hydrolases"/>
    <property type="match status" value="1"/>
</dbReference>
<evidence type="ECO:0000259" key="6">
    <source>
        <dbReference type="Pfam" id="PF07685"/>
    </source>
</evidence>
<dbReference type="SUPFAM" id="SSF52317">
    <property type="entry name" value="Class I glutamine amidotransferase-like"/>
    <property type="match status" value="1"/>
</dbReference>
<dbReference type="RefSeq" id="WP_204907000.1">
    <property type="nucleotide sequence ID" value="NZ_JACJKS010000015.1"/>
</dbReference>
<comment type="function">
    <text evidence="4">Catalyzes amidations at positions B, D, E, and G on adenosylcobyrinic A,C-diamide. NH(2) groups are provided by glutamine, and one molecule of ATP is hydrogenolyzed for each amidation.</text>
</comment>
<evidence type="ECO:0000259" key="5">
    <source>
        <dbReference type="Pfam" id="PF01656"/>
    </source>
</evidence>
<dbReference type="PANTHER" id="PTHR21343:SF1">
    <property type="entry name" value="COBYRIC ACID SYNTHASE"/>
    <property type="match status" value="1"/>
</dbReference>
<feature type="domain" description="CobB/CobQ-like glutamine amidotransferase" evidence="6">
    <location>
        <begin position="258"/>
        <end position="449"/>
    </location>
</feature>
<comment type="caution">
    <text evidence="7">The sequence shown here is derived from an EMBL/GenBank/DDBJ whole genome shotgun (WGS) entry which is preliminary data.</text>
</comment>